<protein>
    <submittedName>
        <fullName evidence="1">Uncharacterized protein</fullName>
    </submittedName>
</protein>
<evidence type="ECO:0000313" key="2">
    <source>
        <dbReference type="Proteomes" id="UP000050360"/>
    </source>
</evidence>
<sequence length="309" mass="35338">MIRMDKINKSNDGRTINISDEKNSIFLKLNPDKTLVNISINNISIGEFKMENGKLNIYNKVLKCYGNQISSDLLREKKYLGNWEGLREDALREIGDKFIGWNRSQSRIDFSGSIAVGLTFGYSAVLKIILKRIIDDNIQNIRGLHIILIRSSEAPGDEEILKAELLADYGFQGLKCHILPIEAIEKKEIQFKIKSIFVGIESINKRGDIVHPRGGSEVIRKIQELNKDIGEYIKVYAFGESYKVQDFKDDIDFTKLSLFLHDNVDFVVTDHGVHEKISDKWKVGTKIENNLCCCSTHWINILRNNGYII</sequence>
<accession>A0A0P8AGK4</accession>
<evidence type="ECO:0000313" key="1">
    <source>
        <dbReference type="EMBL" id="KPQ43518.1"/>
    </source>
</evidence>
<reference evidence="1 2" key="1">
    <citation type="submission" date="2015-09" db="EMBL/GenBank/DDBJ databases">
        <title>A metagenomics-based metabolic model of nitrate-dependent anaerobic oxidation of methane by Methanoperedens-like archaea.</title>
        <authorList>
            <person name="Arshad A."/>
            <person name="Speth D.R."/>
            <person name="De Graaf R.M."/>
            <person name="Op Den Camp H.J."/>
            <person name="Jetten M.S."/>
            <person name="Welte C.U."/>
        </authorList>
    </citation>
    <scope>NUCLEOTIDE SEQUENCE [LARGE SCALE GENOMIC DNA]</scope>
</reference>
<name>A0A0P8AGK4_9EURY</name>
<comment type="caution">
    <text evidence="1">The sequence shown here is derived from an EMBL/GenBank/DDBJ whole genome shotgun (WGS) entry which is preliminary data.</text>
</comment>
<organism evidence="1 2">
    <name type="scientific">Candidatus Methanoperedens nitratireducens</name>
    <dbReference type="NCBI Taxonomy" id="1392998"/>
    <lineage>
        <taxon>Archaea</taxon>
        <taxon>Methanobacteriati</taxon>
        <taxon>Methanobacteriota</taxon>
        <taxon>Stenosarchaea group</taxon>
        <taxon>Methanomicrobia</taxon>
        <taxon>Methanosarcinales</taxon>
        <taxon>ANME-2 cluster</taxon>
        <taxon>Candidatus Methanoperedentaceae</taxon>
        <taxon>Candidatus Methanoperedens</taxon>
    </lineage>
</organism>
<proteinExistence type="predicted"/>
<dbReference type="AlphaFoldDB" id="A0A0P8AGK4"/>
<dbReference type="EMBL" id="LKCM01000139">
    <property type="protein sequence ID" value="KPQ43518.1"/>
    <property type="molecule type" value="Genomic_DNA"/>
</dbReference>
<gene>
    <name evidence="1" type="ORF">MPEBLZ_01900</name>
</gene>
<dbReference type="Proteomes" id="UP000050360">
    <property type="component" value="Unassembled WGS sequence"/>
</dbReference>